<proteinExistence type="predicted"/>
<dbReference type="Proteomes" id="UP000732380">
    <property type="component" value="Unassembled WGS sequence"/>
</dbReference>
<dbReference type="AlphaFoldDB" id="A0A9P7TZH4"/>
<sequence>MLLPWFVGGGILAALAGPTRATIVTDQAAAVSGKTFDYVIVGAGLSGITLSGRGYSVLIIEAGPDGSWNPAVFNADSRAYPATYCNWNYPVHDNDGVKLNKTIDAGACIGGSTVYL</sequence>
<gene>
    <name evidence="2" type="ORF">E4U13_007851</name>
</gene>
<name>A0A9P7TZH4_9HYPO</name>
<evidence type="ECO:0000313" key="2">
    <source>
        <dbReference type="EMBL" id="KAG6119282.1"/>
    </source>
</evidence>
<evidence type="ECO:0000256" key="1">
    <source>
        <dbReference type="SAM" id="SignalP"/>
    </source>
</evidence>
<dbReference type="EMBL" id="SRQM01000082">
    <property type="protein sequence ID" value="KAG6119282.1"/>
    <property type="molecule type" value="Genomic_DNA"/>
</dbReference>
<feature type="signal peptide" evidence="1">
    <location>
        <begin position="1"/>
        <end position="21"/>
    </location>
</feature>
<reference evidence="2 3" key="1">
    <citation type="journal article" date="2020" name="bioRxiv">
        <title>Whole genome comparisons of ergot fungi reveals the divergence and evolution of species within the genus Claviceps are the result of varying mechanisms driving genome evolution and host range expansion.</title>
        <authorList>
            <person name="Wyka S.A."/>
            <person name="Mondo S.J."/>
            <person name="Liu M."/>
            <person name="Dettman J."/>
            <person name="Nalam V."/>
            <person name="Broders K.D."/>
        </authorList>
    </citation>
    <scope>NUCLEOTIDE SEQUENCE [LARGE SCALE GENOMIC DNA]</scope>
    <source>
        <strain evidence="2 3">LM576</strain>
    </source>
</reference>
<keyword evidence="1" id="KW-0732">Signal</keyword>
<evidence type="ECO:0000313" key="3">
    <source>
        <dbReference type="Proteomes" id="UP000732380"/>
    </source>
</evidence>
<feature type="chain" id="PRO_5040148601" description="Glucose-methanol-choline oxidoreductase N-terminal domain-containing protein" evidence="1">
    <location>
        <begin position="22"/>
        <end position="116"/>
    </location>
</feature>
<protein>
    <recommendedName>
        <fullName evidence="4">Glucose-methanol-choline oxidoreductase N-terminal domain-containing protein</fullName>
    </recommendedName>
</protein>
<evidence type="ECO:0008006" key="4">
    <source>
        <dbReference type="Google" id="ProtNLM"/>
    </source>
</evidence>
<dbReference type="Gene3D" id="3.50.50.60">
    <property type="entry name" value="FAD/NAD(P)-binding domain"/>
    <property type="match status" value="1"/>
</dbReference>
<keyword evidence="3" id="KW-1185">Reference proteome</keyword>
<organism evidence="2 3">
    <name type="scientific">Claviceps humidiphila</name>
    <dbReference type="NCBI Taxonomy" id="1294629"/>
    <lineage>
        <taxon>Eukaryota</taxon>
        <taxon>Fungi</taxon>
        <taxon>Dikarya</taxon>
        <taxon>Ascomycota</taxon>
        <taxon>Pezizomycotina</taxon>
        <taxon>Sordariomycetes</taxon>
        <taxon>Hypocreomycetidae</taxon>
        <taxon>Hypocreales</taxon>
        <taxon>Clavicipitaceae</taxon>
        <taxon>Claviceps</taxon>
    </lineage>
</organism>
<comment type="caution">
    <text evidence="2">The sequence shown here is derived from an EMBL/GenBank/DDBJ whole genome shotgun (WGS) entry which is preliminary data.</text>
</comment>
<dbReference type="InterPro" id="IPR036188">
    <property type="entry name" value="FAD/NAD-bd_sf"/>
</dbReference>
<dbReference type="SUPFAM" id="SSF51905">
    <property type="entry name" value="FAD/NAD(P)-binding domain"/>
    <property type="match status" value="1"/>
</dbReference>
<accession>A0A9P7TZH4</accession>